<dbReference type="EMBL" id="BCWF01000020">
    <property type="protein sequence ID" value="GAT25512.1"/>
    <property type="molecule type" value="Genomic_DNA"/>
</dbReference>
<dbReference type="AlphaFoldDB" id="A0A146FJA1"/>
<comment type="caution">
    <text evidence="1">The sequence shown here is derived from an EMBL/GenBank/DDBJ whole genome shotgun (WGS) entry which is preliminary data.</text>
</comment>
<dbReference type="Proteomes" id="UP000075230">
    <property type="component" value="Unassembled WGS sequence"/>
</dbReference>
<reference evidence="1 2" key="1">
    <citation type="journal article" date="2016" name="DNA Res.">
        <title>Genome sequence of Aspergillus luchuensis NBRC 4314.</title>
        <authorList>
            <person name="Yamada O."/>
            <person name="Machida M."/>
            <person name="Hosoyama A."/>
            <person name="Goto M."/>
            <person name="Takahashi T."/>
            <person name="Futagami T."/>
            <person name="Yamagata Y."/>
            <person name="Takeuchi M."/>
            <person name="Kobayashi T."/>
            <person name="Koike H."/>
            <person name="Abe K."/>
            <person name="Asai K."/>
            <person name="Arita M."/>
            <person name="Fujita N."/>
            <person name="Fukuda K."/>
            <person name="Higa K."/>
            <person name="Horikawa H."/>
            <person name="Ishikawa T."/>
            <person name="Jinno K."/>
            <person name="Kato Y."/>
            <person name="Kirimura K."/>
            <person name="Mizutani O."/>
            <person name="Nakasone K."/>
            <person name="Sano M."/>
            <person name="Shiraishi Y."/>
            <person name="Tsukahara M."/>
            <person name="Gomi K."/>
        </authorList>
    </citation>
    <scope>NUCLEOTIDE SEQUENCE [LARGE SCALE GENOMIC DNA]</scope>
    <source>
        <strain evidence="1 2">RIB 2604</strain>
    </source>
</reference>
<accession>A0A146FJA1</accession>
<reference evidence="2" key="2">
    <citation type="submission" date="2016-02" db="EMBL/GenBank/DDBJ databases">
        <title>Genome sequencing of Aspergillus luchuensis NBRC 4314.</title>
        <authorList>
            <person name="Yamada O."/>
        </authorList>
    </citation>
    <scope>NUCLEOTIDE SEQUENCE [LARGE SCALE GENOMIC DNA]</scope>
    <source>
        <strain evidence="2">RIB 2604</strain>
    </source>
</reference>
<evidence type="ECO:0000313" key="1">
    <source>
        <dbReference type="EMBL" id="GAT25512.1"/>
    </source>
</evidence>
<evidence type="ECO:0000313" key="2">
    <source>
        <dbReference type="Proteomes" id="UP000075230"/>
    </source>
</evidence>
<protein>
    <submittedName>
        <fullName evidence="1">Importin beta-4 subunit</fullName>
    </submittedName>
</protein>
<proteinExistence type="predicted"/>
<name>A0A146FJA1_ASPKA</name>
<sequence length="62" mass="7201">MFSMISRTFFQWEDPSITALMSQANQLSSLSAILPQEMEEEEPRKDYINEEGLCRVMLLSLD</sequence>
<gene>
    <name evidence="1" type="ORF">RIB2604_02000890</name>
</gene>
<organism evidence="1 2">
    <name type="scientific">Aspergillus kawachii</name>
    <name type="common">White koji mold</name>
    <name type="synonym">Aspergillus awamori var. kawachi</name>
    <dbReference type="NCBI Taxonomy" id="1069201"/>
    <lineage>
        <taxon>Eukaryota</taxon>
        <taxon>Fungi</taxon>
        <taxon>Dikarya</taxon>
        <taxon>Ascomycota</taxon>
        <taxon>Pezizomycotina</taxon>
        <taxon>Eurotiomycetes</taxon>
        <taxon>Eurotiomycetidae</taxon>
        <taxon>Eurotiales</taxon>
        <taxon>Aspergillaceae</taxon>
        <taxon>Aspergillus</taxon>
        <taxon>Aspergillus subgen. Circumdati</taxon>
    </lineage>
</organism>